<dbReference type="InterPro" id="IPR041164">
    <property type="entry name" value="LDcluster4"/>
</dbReference>
<organism evidence="1 2">
    <name type="scientific">bacterium (Candidatus Gribaldobacteria) CG23_combo_of_CG06-09_8_20_14_all_37_87_8</name>
    <dbReference type="NCBI Taxonomy" id="2014278"/>
    <lineage>
        <taxon>Bacteria</taxon>
        <taxon>Candidatus Gribaldobacteria</taxon>
    </lineage>
</organism>
<dbReference type="EMBL" id="PCSB01000035">
    <property type="protein sequence ID" value="PIP31763.1"/>
    <property type="molecule type" value="Genomic_DNA"/>
</dbReference>
<comment type="caution">
    <text evidence="1">The sequence shown here is derived from an EMBL/GenBank/DDBJ whole genome shotgun (WGS) entry which is preliminary data.</text>
</comment>
<accession>A0A2G9ZF28</accession>
<evidence type="ECO:0000313" key="2">
    <source>
        <dbReference type="Proteomes" id="UP000230447"/>
    </source>
</evidence>
<evidence type="ECO:0008006" key="3">
    <source>
        <dbReference type="Google" id="ProtNLM"/>
    </source>
</evidence>
<dbReference type="AlphaFoldDB" id="A0A2G9ZF28"/>
<reference evidence="1 2" key="1">
    <citation type="submission" date="2017-09" db="EMBL/GenBank/DDBJ databases">
        <title>Depth-based differentiation of microbial function through sediment-hosted aquifers and enrichment of novel symbionts in the deep terrestrial subsurface.</title>
        <authorList>
            <person name="Probst A.J."/>
            <person name="Ladd B."/>
            <person name="Jarett J.K."/>
            <person name="Geller-Mcgrath D.E."/>
            <person name="Sieber C.M."/>
            <person name="Emerson J.B."/>
            <person name="Anantharaman K."/>
            <person name="Thomas B.C."/>
            <person name="Malmstrom R."/>
            <person name="Stieglmeier M."/>
            <person name="Klingl A."/>
            <person name="Woyke T."/>
            <person name="Ryan C.M."/>
            <person name="Banfield J.F."/>
        </authorList>
    </citation>
    <scope>NUCLEOTIDE SEQUENCE [LARGE SCALE GENOMIC DNA]</scope>
    <source>
        <strain evidence="1">CG23_combo_of_CG06-09_8_20_14_all_37_87_8</strain>
    </source>
</reference>
<protein>
    <recommendedName>
        <fullName evidence="3">TIGR00725 family protein</fullName>
    </recommendedName>
</protein>
<dbReference type="Pfam" id="PF18306">
    <property type="entry name" value="LDcluster4"/>
    <property type="match status" value="1"/>
</dbReference>
<evidence type="ECO:0000313" key="1">
    <source>
        <dbReference type="EMBL" id="PIP31763.1"/>
    </source>
</evidence>
<dbReference type="Gene3D" id="3.40.50.450">
    <property type="match status" value="1"/>
</dbReference>
<dbReference type="Proteomes" id="UP000230447">
    <property type="component" value="Unassembled WGS sequence"/>
</dbReference>
<name>A0A2G9ZF28_9BACT</name>
<proteinExistence type="predicted"/>
<gene>
    <name evidence="1" type="ORF">COX24_01760</name>
</gene>
<dbReference type="SUPFAM" id="SSF102405">
    <property type="entry name" value="MCP/YpsA-like"/>
    <property type="match status" value="1"/>
</dbReference>
<sequence length="189" mass="20650">MAKKYKYKIVVSGAAELGLCCPNIKDLAEEIGREIVRQGCILLQGATTGAPFFAAKGCKEENGVSIGFSPASSEKEHLKTYQLPTEYCDLIVYTGFDYVGRNLILTKAADGVIILCGRTGTLNEFTIAFETRTPTGVLRGSGGTADLIEQILARGYRPKTKIVFDADPKKLVEKLIKLISQEKGRRNKK</sequence>